<keyword evidence="3" id="KW-0687">Ribonucleoprotein</keyword>
<dbReference type="GO" id="GO:0005840">
    <property type="term" value="C:ribosome"/>
    <property type="evidence" value="ECO:0007669"/>
    <property type="project" value="UniProtKB-KW"/>
</dbReference>
<reference evidence="7" key="1">
    <citation type="submission" date="2016-11" db="UniProtKB">
        <authorList>
            <consortium name="WormBaseParasite"/>
        </authorList>
    </citation>
    <scope>IDENTIFICATION</scope>
</reference>
<dbReference type="STRING" id="1561998.A0A1I7TXC5"/>
<dbReference type="GO" id="GO:1990904">
    <property type="term" value="C:ribonucleoprotein complex"/>
    <property type="evidence" value="ECO:0007669"/>
    <property type="project" value="UniProtKB-KW"/>
</dbReference>
<dbReference type="PRINTS" id="PR01250">
    <property type="entry name" value="RIBOSOMALL34"/>
</dbReference>
<proteinExistence type="inferred from homology"/>
<dbReference type="Proteomes" id="UP000095282">
    <property type="component" value="Unplaced"/>
</dbReference>
<dbReference type="PANTHER" id="PTHR10759">
    <property type="entry name" value="60S RIBOSOMAL PROTEIN L34"/>
    <property type="match status" value="1"/>
</dbReference>
<dbReference type="InterPro" id="IPR038562">
    <property type="entry name" value="Ribosomal_eL34_C_sf"/>
</dbReference>
<evidence type="ECO:0000313" key="7">
    <source>
        <dbReference type="WBParaSite" id="Csp11.Scaffold629.g12740.t1"/>
    </source>
</evidence>
<dbReference type="InterPro" id="IPR008195">
    <property type="entry name" value="Ribosomal_eL34"/>
</dbReference>
<dbReference type="GO" id="GO:0006412">
    <property type="term" value="P:translation"/>
    <property type="evidence" value="ECO:0007669"/>
    <property type="project" value="InterPro"/>
</dbReference>
<keyword evidence="2" id="KW-0689">Ribosomal protein</keyword>
<dbReference type="WBParaSite" id="Csp11.Scaffold629.g12740.t1">
    <property type="protein sequence ID" value="Csp11.Scaffold629.g12740.t1"/>
    <property type="gene ID" value="Csp11.Scaffold629.g12740"/>
</dbReference>
<keyword evidence="6" id="KW-1185">Reference proteome</keyword>
<protein>
    <recommendedName>
        <fullName evidence="4">Large ribosomal subunit protein eL34</fullName>
    </recommendedName>
    <alternativeName>
        <fullName evidence="5">60S ribosomal protein L34</fullName>
    </alternativeName>
</protein>
<comment type="similarity">
    <text evidence="1">Belongs to the eukaryotic ribosomal protein eL34 family.</text>
</comment>
<dbReference type="InterPro" id="IPR018065">
    <property type="entry name" value="Ribosomal_eL34_CS"/>
</dbReference>
<evidence type="ECO:0000256" key="4">
    <source>
        <dbReference type="ARBA" id="ARBA00035227"/>
    </source>
</evidence>
<organism evidence="6 7">
    <name type="scientific">Caenorhabditis tropicalis</name>
    <dbReference type="NCBI Taxonomy" id="1561998"/>
    <lineage>
        <taxon>Eukaryota</taxon>
        <taxon>Metazoa</taxon>
        <taxon>Ecdysozoa</taxon>
        <taxon>Nematoda</taxon>
        <taxon>Chromadorea</taxon>
        <taxon>Rhabditida</taxon>
        <taxon>Rhabditina</taxon>
        <taxon>Rhabditomorpha</taxon>
        <taxon>Rhabditoidea</taxon>
        <taxon>Rhabditidae</taxon>
        <taxon>Peloderinae</taxon>
        <taxon>Caenorhabditis</taxon>
    </lineage>
</organism>
<dbReference type="AlphaFoldDB" id="A0A1I7TXC5"/>
<evidence type="ECO:0000256" key="1">
    <source>
        <dbReference type="ARBA" id="ARBA00009875"/>
    </source>
</evidence>
<dbReference type="GO" id="GO:0003735">
    <property type="term" value="F:structural constituent of ribosome"/>
    <property type="evidence" value="ECO:0007669"/>
    <property type="project" value="InterPro"/>
</dbReference>
<evidence type="ECO:0000256" key="3">
    <source>
        <dbReference type="ARBA" id="ARBA00023274"/>
    </source>
</evidence>
<dbReference type="Pfam" id="PF01199">
    <property type="entry name" value="Ribosomal_L34e"/>
    <property type="match status" value="1"/>
</dbReference>
<name>A0A1I7TXC5_9PELO</name>
<dbReference type="Gene3D" id="6.20.340.10">
    <property type="match status" value="1"/>
</dbReference>
<dbReference type="PROSITE" id="PS01145">
    <property type="entry name" value="RIBOSOMAL_L34E"/>
    <property type="match status" value="1"/>
</dbReference>
<evidence type="ECO:0000313" key="6">
    <source>
        <dbReference type="Proteomes" id="UP000095282"/>
    </source>
</evidence>
<dbReference type="eggNOG" id="KOG1790">
    <property type="taxonomic scope" value="Eukaryota"/>
</dbReference>
<dbReference type="Gene3D" id="6.20.370.70">
    <property type="match status" value="1"/>
</dbReference>
<evidence type="ECO:0000256" key="5">
    <source>
        <dbReference type="ARBA" id="ARBA00035333"/>
    </source>
</evidence>
<evidence type="ECO:0000256" key="2">
    <source>
        <dbReference type="ARBA" id="ARBA00022980"/>
    </source>
</evidence>
<accession>A0A1I7TXC5</accession>
<sequence length="110" mass="12688">MSLRVTYRRRLSYNTTSNKKRLVKTPGGRLVVQYIKKRGQIPKCRDTGVKLHGITPARPIALRLLKRNERTVTRAYGGCLSPNAVKERITRAFLVEEQKIVNTVIKRQKE</sequence>